<accession>A0A4Q2D368</accession>
<keyword evidence="4" id="KW-1185">Reference proteome</keyword>
<evidence type="ECO:0000259" key="2">
    <source>
        <dbReference type="Pfam" id="PF17667"/>
    </source>
</evidence>
<comment type="caution">
    <text evidence="3">The sequence shown here is derived from an EMBL/GenBank/DDBJ whole genome shotgun (WGS) entry which is preliminary data.</text>
</comment>
<dbReference type="InterPro" id="IPR040976">
    <property type="entry name" value="Pkinase_fungal"/>
</dbReference>
<dbReference type="PROSITE" id="PS00109">
    <property type="entry name" value="PROTEIN_KINASE_TYR"/>
    <property type="match status" value="1"/>
</dbReference>
<gene>
    <name evidence="3" type="ORF">EST38_g13062</name>
</gene>
<feature type="compositionally biased region" description="Polar residues" evidence="1">
    <location>
        <begin position="750"/>
        <end position="760"/>
    </location>
</feature>
<dbReference type="SUPFAM" id="SSF48264">
    <property type="entry name" value="Cytochrome P450"/>
    <property type="match status" value="1"/>
</dbReference>
<evidence type="ECO:0000313" key="4">
    <source>
        <dbReference type="Proteomes" id="UP000290288"/>
    </source>
</evidence>
<dbReference type="GO" id="GO:0016705">
    <property type="term" value="F:oxidoreductase activity, acting on paired donors, with incorporation or reduction of molecular oxygen"/>
    <property type="evidence" value="ECO:0007669"/>
    <property type="project" value="InterPro"/>
</dbReference>
<protein>
    <recommendedName>
        <fullName evidence="2">Fungal-type protein kinase domain-containing protein</fullName>
    </recommendedName>
</protein>
<dbReference type="STRING" id="2316362.A0A4Q2D368"/>
<dbReference type="EMBL" id="SDEE01001118">
    <property type="protein sequence ID" value="RXW12794.1"/>
    <property type="molecule type" value="Genomic_DNA"/>
</dbReference>
<dbReference type="InterPro" id="IPR008266">
    <property type="entry name" value="Tyr_kinase_AS"/>
</dbReference>
<dbReference type="InterPro" id="IPR001128">
    <property type="entry name" value="Cyt_P450"/>
</dbReference>
<dbReference type="Gene3D" id="1.10.630.10">
    <property type="entry name" value="Cytochrome P450"/>
    <property type="match status" value="1"/>
</dbReference>
<evidence type="ECO:0000313" key="3">
    <source>
        <dbReference type="EMBL" id="RXW12794.1"/>
    </source>
</evidence>
<dbReference type="SUPFAM" id="SSF56112">
    <property type="entry name" value="Protein kinase-like (PK-like)"/>
    <property type="match status" value="1"/>
</dbReference>
<dbReference type="GO" id="GO:0005506">
    <property type="term" value="F:iron ion binding"/>
    <property type="evidence" value="ECO:0007669"/>
    <property type="project" value="InterPro"/>
</dbReference>
<feature type="compositionally biased region" description="Low complexity" evidence="1">
    <location>
        <begin position="790"/>
        <end position="801"/>
    </location>
</feature>
<dbReference type="GO" id="GO:0004672">
    <property type="term" value="F:protein kinase activity"/>
    <property type="evidence" value="ECO:0007669"/>
    <property type="project" value="InterPro"/>
</dbReference>
<name>A0A4Q2D368_9AGAR</name>
<evidence type="ECO:0000256" key="1">
    <source>
        <dbReference type="SAM" id="MobiDB-lite"/>
    </source>
</evidence>
<proteinExistence type="predicted"/>
<organism evidence="3 4">
    <name type="scientific">Candolleomyces aberdarensis</name>
    <dbReference type="NCBI Taxonomy" id="2316362"/>
    <lineage>
        <taxon>Eukaryota</taxon>
        <taxon>Fungi</taxon>
        <taxon>Dikarya</taxon>
        <taxon>Basidiomycota</taxon>
        <taxon>Agaricomycotina</taxon>
        <taxon>Agaricomycetes</taxon>
        <taxon>Agaricomycetidae</taxon>
        <taxon>Agaricales</taxon>
        <taxon>Agaricineae</taxon>
        <taxon>Psathyrellaceae</taxon>
        <taxon>Candolleomyces</taxon>
    </lineage>
</organism>
<dbReference type="PANTHER" id="PTHR38248">
    <property type="entry name" value="FUNK1 6"/>
    <property type="match status" value="1"/>
</dbReference>
<dbReference type="Gene3D" id="1.10.510.10">
    <property type="entry name" value="Transferase(Phosphotransferase) domain 1"/>
    <property type="match status" value="1"/>
</dbReference>
<dbReference type="Pfam" id="PF17667">
    <property type="entry name" value="Pkinase_fungal"/>
    <property type="match status" value="1"/>
</dbReference>
<dbReference type="AlphaFoldDB" id="A0A4Q2D368"/>
<dbReference type="GO" id="GO:0020037">
    <property type="term" value="F:heme binding"/>
    <property type="evidence" value="ECO:0007669"/>
    <property type="project" value="InterPro"/>
</dbReference>
<dbReference type="Proteomes" id="UP000290288">
    <property type="component" value="Unassembled WGS sequence"/>
</dbReference>
<feature type="region of interest" description="Disordered" evidence="1">
    <location>
        <begin position="745"/>
        <end position="810"/>
    </location>
</feature>
<sequence>MVWVFDRALMHNEEEFPEPMEFKPERFLNPDGSLNDQIRDPATAVFGFGKRRVLLACTTVRTYKGIFLAILSDSARLSGSRGNLMTMENQLSRSLIISLDLAGSQLLSKRQSKYAPKSSRILFEALRDKVYNCKDCKLYNKENHLRDKIAQELGGSTQMSDKDWVASLYKDLATKDSIEQYLSASGHYRDGRWVGVPETGNLKSDLHEPLCKLINSIIQYFGGSQACKEREALVTGTTQFKHEAPGSPEQPFSPGIVIRASGSSFYTTEKSSLEFSNIAACFVVKLDADANELELLNEMTSFAKQTFIRQPNRFFVRSLAVTEQRMRLFHFDRSGAQYTPFFNIHSDPHTFIRLILGLSSTEERNLGFDDTIQWTTGSDGKRTGGTLTTIGPDNTSTTYYLTVDEDPFVRANLRGRGTTCWAVKNSRGERFIIKDYWLAGNRVAEFNLLTEAKDLPGVCQMVSYEDNRAQTKDFRGNISGFTSGAFHNRTAIRIVMKAYGPSVENFTSVMEVLAALRDAIAGHRALLGKNIIHCDVSLNNILLGESDAPEGEQGVLIDLDIACRCDAPFLELRANFTTGTRMFQSLMVLQTCELPEDDISAHDYLDDLESFFWVFSYILLMYKANGELAVEGLLQEGVRRWNRAATFAHDTKSAFLNCPATSYDVAREMDEGWRHACIELFSKFKDYMSNLATEKRRLLFEHMGTEAEGEHPNRFSSLLEHVDEHYDYILGLFDDALKKAKEASRPIPVSTPSTPTLQAISSGVASPAAPGPVAATVPDLVLPNPPQTSSPPSLSDPSNSTLCSDPPESSSQVQLLTVSRILKRRFEDAELDAYPTDSKRACPPSRRPLKLVMDPASHIINSLYEFCIRWL</sequence>
<dbReference type="OrthoDB" id="5584477at2759"/>
<feature type="compositionally biased region" description="Low complexity" evidence="1">
    <location>
        <begin position="761"/>
        <end position="775"/>
    </location>
</feature>
<dbReference type="InterPro" id="IPR036396">
    <property type="entry name" value="Cyt_P450_sf"/>
</dbReference>
<dbReference type="InterPro" id="IPR011009">
    <property type="entry name" value="Kinase-like_dom_sf"/>
</dbReference>
<feature type="domain" description="Fungal-type protein kinase" evidence="2">
    <location>
        <begin position="268"/>
        <end position="618"/>
    </location>
</feature>
<dbReference type="PANTHER" id="PTHR38248:SF2">
    <property type="entry name" value="FUNK1 11"/>
    <property type="match status" value="1"/>
</dbReference>
<reference evidence="3 4" key="1">
    <citation type="submission" date="2019-01" db="EMBL/GenBank/DDBJ databases">
        <title>Draft genome sequence of Psathyrella aberdarensis IHI B618.</title>
        <authorList>
            <person name="Buettner E."/>
            <person name="Kellner H."/>
        </authorList>
    </citation>
    <scope>NUCLEOTIDE SEQUENCE [LARGE SCALE GENOMIC DNA]</scope>
    <source>
        <strain evidence="3 4">IHI B618</strain>
    </source>
</reference>
<dbReference type="Pfam" id="PF00067">
    <property type="entry name" value="p450"/>
    <property type="match status" value="1"/>
</dbReference>
<dbReference type="GO" id="GO:0004497">
    <property type="term" value="F:monooxygenase activity"/>
    <property type="evidence" value="ECO:0007669"/>
    <property type="project" value="InterPro"/>
</dbReference>